<sequence>MAAEQPTTGRIQAGDSRQAANAEPTASAAPKAPDEQEENETGAYLPVEEERIYVASPLQMMWWRFLKHKMAIVGGVIVILLYLVAIFAEFLAPYNPETYEVALTYAPPQSVHLFHNGEFQGRPFVYGLTQARNPDTLRMEFQIDETVRYPVQFWTEGDPYKLWGLFPNSRHLFGIGEPIYDASAGESAEAPFSIIFLLGADKLGRDMFTRIIYGSRISLSIGLIGVALSFIFGVVLGGISGFYGGVVDVLIQRLIEFIRSVPSIPLWMALSAALPQDWSSVRVYFGITIILSLIGWTFLARAVRGRFLSMREDEFILAARFAGAGEMRIILRHMVPSFFSHLIASATLAVPTMILSETSLSFLGLGLRPPAISWGVLLQEAQNLRSVALAPWLLIPGLFVIITVLALSFLGDGLRDAADPYH</sequence>
<keyword evidence="2 5" id="KW-0812">Transmembrane</keyword>
<dbReference type="AlphaFoldDB" id="A0A6B1D2Z6"/>
<comment type="subcellular location">
    <subcellularLocation>
        <location evidence="5">Cell membrane</location>
        <topology evidence="5">Multi-pass membrane protein</topology>
    </subcellularLocation>
    <subcellularLocation>
        <location evidence="1">Membrane</location>
        <topology evidence="1">Multi-pass membrane protein</topology>
    </subcellularLocation>
</comment>
<proteinExistence type="inferred from homology"/>
<dbReference type="CDD" id="cd06261">
    <property type="entry name" value="TM_PBP2"/>
    <property type="match status" value="1"/>
</dbReference>
<dbReference type="InterPro" id="IPR000515">
    <property type="entry name" value="MetI-like"/>
</dbReference>
<evidence type="ECO:0000256" key="4">
    <source>
        <dbReference type="ARBA" id="ARBA00023136"/>
    </source>
</evidence>
<dbReference type="SUPFAM" id="SSF161098">
    <property type="entry name" value="MetI-like"/>
    <property type="match status" value="1"/>
</dbReference>
<evidence type="ECO:0000256" key="1">
    <source>
        <dbReference type="ARBA" id="ARBA00004141"/>
    </source>
</evidence>
<feature type="compositionally biased region" description="Low complexity" evidence="6">
    <location>
        <begin position="19"/>
        <end position="31"/>
    </location>
</feature>
<name>A0A6B1D2Z6_9CHLR</name>
<feature type="transmembrane region" description="Helical" evidence="5">
    <location>
        <begin position="335"/>
        <end position="354"/>
    </location>
</feature>
<dbReference type="PROSITE" id="PS50928">
    <property type="entry name" value="ABC_TM1"/>
    <property type="match status" value="1"/>
</dbReference>
<feature type="transmembrane region" description="Helical" evidence="5">
    <location>
        <begin position="217"/>
        <end position="245"/>
    </location>
</feature>
<comment type="similarity">
    <text evidence="5">Belongs to the binding-protein-dependent transport system permease family.</text>
</comment>
<dbReference type="GO" id="GO:0055085">
    <property type="term" value="P:transmembrane transport"/>
    <property type="evidence" value="ECO:0007669"/>
    <property type="project" value="InterPro"/>
</dbReference>
<evidence type="ECO:0000256" key="6">
    <source>
        <dbReference type="SAM" id="MobiDB-lite"/>
    </source>
</evidence>
<evidence type="ECO:0000259" key="7">
    <source>
        <dbReference type="PROSITE" id="PS50928"/>
    </source>
</evidence>
<feature type="transmembrane region" description="Helical" evidence="5">
    <location>
        <begin position="389"/>
        <end position="410"/>
    </location>
</feature>
<reference evidence="8" key="1">
    <citation type="submission" date="2019-09" db="EMBL/GenBank/DDBJ databases">
        <title>Characterisation of the sponge microbiome using genome-centric metagenomics.</title>
        <authorList>
            <person name="Engelberts J.P."/>
            <person name="Robbins S.J."/>
            <person name="De Goeij J.M."/>
            <person name="Aranda M."/>
            <person name="Bell S.C."/>
            <person name="Webster N.S."/>
        </authorList>
    </citation>
    <scope>NUCLEOTIDE SEQUENCE</scope>
    <source>
        <strain evidence="8">SB0661_bin_32</strain>
    </source>
</reference>
<dbReference type="PANTHER" id="PTHR43839">
    <property type="entry name" value="OPPC IN A BINDING PROTEIN-DEPENDENT TRANSPORT SYSTEM"/>
    <property type="match status" value="1"/>
</dbReference>
<evidence type="ECO:0000256" key="5">
    <source>
        <dbReference type="RuleBase" id="RU363032"/>
    </source>
</evidence>
<feature type="compositionally biased region" description="Polar residues" evidence="6">
    <location>
        <begin position="1"/>
        <end position="10"/>
    </location>
</feature>
<organism evidence="8">
    <name type="scientific">Caldilineaceae bacterium SB0661_bin_32</name>
    <dbReference type="NCBI Taxonomy" id="2605255"/>
    <lineage>
        <taxon>Bacteria</taxon>
        <taxon>Bacillati</taxon>
        <taxon>Chloroflexota</taxon>
        <taxon>Caldilineae</taxon>
        <taxon>Caldilineales</taxon>
        <taxon>Caldilineaceae</taxon>
    </lineage>
</organism>
<evidence type="ECO:0000313" key="8">
    <source>
        <dbReference type="EMBL" id="MYC93966.1"/>
    </source>
</evidence>
<dbReference type="GO" id="GO:0005886">
    <property type="term" value="C:plasma membrane"/>
    <property type="evidence" value="ECO:0007669"/>
    <property type="project" value="UniProtKB-SubCell"/>
</dbReference>
<feature type="domain" description="ABC transmembrane type-1" evidence="7">
    <location>
        <begin position="215"/>
        <end position="411"/>
    </location>
</feature>
<protein>
    <submittedName>
        <fullName evidence="8">ABC transporter permease</fullName>
    </submittedName>
</protein>
<keyword evidence="3 5" id="KW-1133">Transmembrane helix</keyword>
<dbReference type="PANTHER" id="PTHR43839:SF3">
    <property type="entry name" value="OLIGOPEPTIDE ABC TRANSPORTER, PERMEASE PROTEIN"/>
    <property type="match status" value="1"/>
</dbReference>
<keyword evidence="5" id="KW-0813">Transport</keyword>
<comment type="caution">
    <text evidence="8">The sequence shown here is derived from an EMBL/GenBank/DDBJ whole genome shotgun (WGS) entry which is preliminary data.</text>
</comment>
<dbReference type="Pfam" id="PF12911">
    <property type="entry name" value="OppC_N"/>
    <property type="match status" value="1"/>
</dbReference>
<feature type="transmembrane region" description="Helical" evidence="5">
    <location>
        <begin position="281"/>
        <end position="303"/>
    </location>
</feature>
<feature type="region of interest" description="Disordered" evidence="6">
    <location>
        <begin position="1"/>
        <end position="43"/>
    </location>
</feature>
<dbReference type="InterPro" id="IPR025966">
    <property type="entry name" value="OppC_N"/>
</dbReference>
<dbReference type="Pfam" id="PF00528">
    <property type="entry name" value="BPD_transp_1"/>
    <property type="match status" value="1"/>
</dbReference>
<accession>A0A6B1D2Z6</accession>
<gene>
    <name evidence="8" type="ORF">F4X14_03260</name>
</gene>
<feature type="transmembrane region" description="Helical" evidence="5">
    <location>
        <begin position="70"/>
        <end position="92"/>
    </location>
</feature>
<dbReference type="InterPro" id="IPR035906">
    <property type="entry name" value="MetI-like_sf"/>
</dbReference>
<keyword evidence="4 5" id="KW-0472">Membrane</keyword>
<evidence type="ECO:0000256" key="2">
    <source>
        <dbReference type="ARBA" id="ARBA00022692"/>
    </source>
</evidence>
<dbReference type="EMBL" id="VXMH01000016">
    <property type="protein sequence ID" value="MYC93966.1"/>
    <property type="molecule type" value="Genomic_DNA"/>
</dbReference>
<evidence type="ECO:0000256" key="3">
    <source>
        <dbReference type="ARBA" id="ARBA00022989"/>
    </source>
</evidence>
<dbReference type="Gene3D" id="1.10.3720.10">
    <property type="entry name" value="MetI-like"/>
    <property type="match status" value="1"/>
</dbReference>